<comment type="subcellular location">
    <subcellularLocation>
        <location evidence="1">Cell membrane</location>
        <topology evidence="1">Multi-pass membrane protein</topology>
    </subcellularLocation>
</comment>
<dbReference type="InterPro" id="IPR004797">
    <property type="entry name" value="Competence_ComEC/Rec2"/>
</dbReference>
<keyword evidence="9" id="KW-1185">Reference proteome</keyword>
<reference evidence="8 9" key="1">
    <citation type="submission" date="2018-06" db="EMBL/GenBank/DDBJ databases">
        <title>Freshwater and sediment microbial communities from various areas in North America, analyzing microbe dynamics in response to fracking.</title>
        <authorList>
            <person name="Lamendella R."/>
        </authorList>
    </citation>
    <scope>NUCLEOTIDE SEQUENCE [LARGE SCALE GENOMIC DNA]</scope>
    <source>
        <strain evidence="8 9">14_TX</strain>
    </source>
</reference>
<dbReference type="STRING" id="1399.VL14_13620"/>
<dbReference type="PANTHER" id="PTHR30619:SF1">
    <property type="entry name" value="RECOMBINATION PROTEIN 2"/>
    <property type="match status" value="1"/>
</dbReference>
<keyword evidence="5 6" id="KW-0472">Membrane</keyword>
<gene>
    <name evidence="8" type="ORF">DFO70_105316</name>
</gene>
<evidence type="ECO:0000256" key="3">
    <source>
        <dbReference type="ARBA" id="ARBA00022692"/>
    </source>
</evidence>
<feature type="transmembrane region" description="Helical" evidence="6">
    <location>
        <begin position="326"/>
        <end position="343"/>
    </location>
</feature>
<organism evidence="8 9">
    <name type="scientific">Cytobacillus firmus</name>
    <name type="common">Bacillus firmus</name>
    <dbReference type="NCBI Taxonomy" id="1399"/>
    <lineage>
        <taxon>Bacteria</taxon>
        <taxon>Bacillati</taxon>
        <taxon>Bacillota</taxon>
        <taxon>Bacilli</taxon>
        <taxon>Bacillales</taxon>
        <taxon>Bacillaceae</taxon>
        <taxon>Cytobacillus</taxon>
    </lineage>
</organism>
<dbReference type="Pfam" id="PF13567">
    <property type="entry name" value="DUF4131"/>
    <property type="match status" value="1"/>
</dbReference>
<dbReference type="PANTHER" id="PTHR30619">
    <property type="entry name" value="DNA INTERNALIZATION/COMPETENCE PROTEIN COMEC/REC2"/>
    <property type="match status" value="1"/>
</dbReference>
<dbReference type="InterPro" id="IPR035681">
    <property type="entry name" value="ComA-like_MBL"/>
</dbReference>
<dbReference type="Proteomes" id="UP000252731">
    <property type="component" value="Unassembled WGS sequence"/>
</dbReference>
<protein>
    <submittedName>
        <fullName evidence="8">Competence protein ComEC</fullName>
    </submittedName>
</protein>
<evidence type="ECO:0000313" key="9">
    <source>
        <dbReference type="Proteomes" id="UP000252731"/>
    </source>
</evidence>
<dbReference type="SMART" id="SM00849">
    <property type="entry name" value="Lactamase_B"/>
    <property type="match status" value="1"/>
</dbReference>
<feature type="transmembrane region" description="Helical" evidence="6">
    <location>
        <begin position="372"/>
        <end position="395"/>
    </location>
</feature>
<name>A0A366JYF3_CYTFI</name>
<feature type="transmembrane region" description="Helical" evidence="6">
    <location>
        <begin position="464"/>
        <end position="483"/>
    </location>
</feature>
<dbReference type="Pfam" id="PF00753">
    <property type="entry name" value="Lactamase_B"/>
    <property type="match status" value="1"/>
</dbReference>
<evidence type="ECO:0000256" key="5">
    <source>
        <dbReference type="ARBA" id="ARBA00023136"/>
    </source>
</evidence>
<dbReference type="InterPro" id="IPR052159">
    <property type="entry name" value="Competence_DNA_uptake"/>
</dbReference>
<dbReference type="EMBL" id="QNSF01000005">
    <property type="protein sequence ID" value="RBP94072.1"/>
    <property type="molecule type" value="Genomic_DNA"/>
</dbReference>
<sequence length="791" mass="87430">MIRSYSFQKTKGANDMKGRWIYAAAASLLGNLTSFFHPAIAIVFFLLAFFLLKRNILSSKNAAILIMIYLALIMRSEFASEHNRTSLSGNESEFEITMKESAKIDGDLLTVFIDLAEKKEKLAARYKIKSETEKKALTDHLGTGMTCRVNGTLQTPSTSTNPNSFSYQEYLNHNSIFWILEIEQLHLSDCSYRKSSLVLTILKIREMGINYLLDHFPEQTAPLAIALVFGERDFIDQTTIASYQKIGIIHLLAISGLHVGMLAGMFFLAGIRAGITREKMTSILLLVLPLYAILTGAAPSVLRAVFMMLVVLLAKKLKAPIQLADVISIVFIGYLFISPYIIYNAGFQLSFAVALSLILSAPIILKRFSESYAAILAVSFVCQMAAIPILLWHFYEVSIISIIANLIFVPLYSSIILPVVLILFIFDLLTGGKADLLLNVFEKLISFLNWIAESLSAIPNSAIVLGRPSLIMLIVYLLLIPAFFAGWERSKNKKVLIKSGVLPILAILIQHFSNVFNPAGEITFIDVGQGDSILIKLPYGKGNYLIDAGGTLMLDTEDWRMRSDPYETGKDTVVPFLKSKGISKIDKFFLTHGDMDHIGGASAVIREMRVKSVVISQGAEISEDEKDLIVQAKLKKANIAFTKAGDNWSIGDSAFQVLSPFGNRMKDVYTGKNDGSIVLFAKVGGLNWLFTGDLEETGESQLIKSYPNLKIDVLKIAHHGSKTSTTDSFLAAVNPRIAVISAGRNNRYGHPHNDVMGRLKEFNVHVLRTDKQGAVTYVFKGNSGTFSVQLP</sequence>
<keyword evidence="4 6" id="KW-1133">Transmembrane helix</keyword>
<dbReference type="CDD" id="cd07731">
    <property type="entry name" value="ComA-like_MBL-fold"/>
    <property type="match status" value="1"/>
</dbReference>
<feature type="domain" description="Metallo-beta-lactamase" evidence="7">
    <location>
        <begin position="529"/>
        <end position="744"/>
    </location>
</feature>
<feature type="transmembrane region" description="Helical" evidence="6">
    <location>
        <begin position="248"/>
        <end position="271"/>
    </location>
</feature>
<evidence type="ECO:0000256" key="6">
    <source>
        <dbReference type="SAM" id="Phobius"/>
    </source>
</evidence>
<dbReference type="GO" id="GO:0005886">
    <property type="term" value="C:plasma membrane"/>
    <property type="evidence" value="ECO:0007669"/>
    <property type="project" value="UniProtKB-SubCell"/>
</dbReference>
<evidence type="ECO:0000313" key="8">
    <source>
        <dbReference type="EMBL" id="RBP94072.1"/>
    </source>
</evidence>
<dbReference type="NCBIfam" id="TIGR00361">
    <property type="entry name" value="ComEC_Rec2"/>
    <property type="match status" value="1"/>
</dbReference>
<feature type="transmembrane region" description="Helical" evidence="6">
    <location>
        <begin position="283"/>
        <end position="314"/>
    </location>
</feature>
<comment type="caution">
    <text evidence="8">The sequence shown here is derived from an EMBL/GenBank/DDBJ whole genome shotgun (WGS) entry which is preliminary data.</text>
</comment>
<dbReference type="AlphaFoldDB" id="A0A366JYF3"/>
<dbReference type="InterPro" id="IPR036866">
    <property type="entry name" value="RibonucZ/Hydroxyglut_hydro"/>
</dbReference>
<evidence type="ECO:0000256" key="4">
    <source>
        <dbReference type="ARBA" id="ARBA00022989"/>
    </source>
</evidence>
<feature type="transmembrane region" description="Helical" evidence="6">
    <location>
        <begin position="20"/>
        <end position="50"/>
    </location>
</feature>
<dbReference type="SUPFAM" id="SSF56281">
    <property type="entry name" value="Metallo-hydrolase/oxidoreductase"/>
    <property type="match status" value="1"/>
</dbReference>
<dbReference type="NCBIfam" id="TIGR00360">
    <property type="entry name" value="ComEC_N-term"/>
    <property type="match status" value="1"/>
</dbReference>
<dbReference type="InterPro" id="IPR025405">
    <property type="entry name" value="DUF4131"/>
</dbReference>
<feature type="transmembrane region" description="Helical" evidence="6">
    <location>
        <begin position="56"/>
        <end position="74"/>
    </location>
</feature>
<dbReference type="GO" id="GO:0030420">
    <property type="term" value="P:establishment of competence for transformation"/>
    <property type="evidence" value="ECO:0007669"/>
    <property type="project" value="InterPro"/>
</dbReference>
<keyword evidence="2" id="KW-1003">Cell membrane</keyword>
<dbReference type="Pfam" id="PF03772">
    <property type="entry name" value="Competence"/>
    <property type="match status" value="1"/>
</dbReference>
<accession>A0A366JYF3</accession>
<keyword evidence="3 6" id="KW-0812">Transmembrane</keyword>
<dbReference type="InterPro" id="IPR001279">
    <property type="entry name" value="Metallo-B-lactamas"/>
</dbReference>
<feature type="transmembrane region" description="Helical" evidence="6">
    <location>
        <begin position="407"/>
        <end position="429"/>
    </location>
</feature>
<evidence type="ECO:0000256" key="1">
    <source>
        <dbReference type="ARBA" id="ARBA00004651"/>
    </source>
</evidence>
<dbReference type="Gene3D" id="3.60.15.10">
    <property type="entry name" value="Ribonuclease Z/Hydroxyacylglutathione hydrolase-like"/>
    <property type="match status" value="1"/>
</dbReference>
<evidence type="ECO:0000259" key="7">
    <source>
        <dbReference type="SMART" id="SM00849"/>
    </source>
</evidence>
<feature type="transmembrane region" description="Helical" evidence="6">
    <location>
        <begin position="349"/>
        <end position="365"/>
    </location>
</feature>
<proteinExistence type="predicted"/>
<dbReference type="InterPro" id="IPR004477">
    <property type="entry name" value="ComEC_N"/>
</dbReference>
<evidence type="ECO:0000256" key="2">
    <source>
        <dbReference type="ARBA" id="ARBA00022475"/>
    </source>
</evidence>